<name>A0AA36IYM1_9DINO</name>
<organism evidence="2 3">
    <name type="scientific">Effrenium voratum</name>
    <dbReference type="NCBI Taxonomy" id="2562239"/>
    <lineage>
        <taxon>Eukaryota</taxon>
        <taxon>Sar</taxon>
        <taxon>Alveolata</taxon>
        <taxon>Dinophyceae</taxon>
        <taxon>Suessiales</taxon>
        <taxon>Symbiodiniaceae</taxon>
        <taxon>Effrenium</taxon>
    </lineage>
</organism>
<dbReference type="Proteomes" id="UP001178507">
    <property type="component" value="Unassembled WGS sequence"/>
</dbReference>
<sequence>MQMFAQQVGSACPPSLKESKPSVHVANSSASDWRKRYWHWLDCLTCGSLERASNDVRSDQEAPKPVARVAKGQGAPIWIDWSVWCASNQAPSHGGGRVQVLCVLKAAYCLRAPRSLEKVRFSVASLRLKFTAPACSCQFGQVASMLICQK</sequence>
<feature type="region of interest" description="Disordered" evidence="1">
    <location>
        <begin position="1"/>
        <end position="20"/>
    </location>
</feature>
<keyword evidence="3" id="KW-1185">Reference proteome</keyword>
<evidence type="ECO:0000313" key="2">
    <source>
        <dbReference type="EMBL" id="CAJ1395281.1"/>
    </source>
</evidence>
<comment type="caution">
    <text evidence="2">The sequence shown here is derived from an EMBL/GenBank/DDBJ whole genome shotgun (WGS) entry which is preliminary data.</text>
</comment>
<gene>
    <name evidence="2" type="ORF">EVOR1521_LOCUS19743</name>
</gene>
<evidence type="ECO:0000313" key="3">
    <source>
        <dbReference type="Proteomes" id="UP001178507"/>
    </source>
</evidence>
<proteinExistence type="predicted"/>
<evidence type="ECO:0000256" key="1">
    <source>
        <dbReference type="SAM" id="MobiDB-lite"/>
    </source>
</evidence>
<reference evidence="2" key="1">
    <citation type="submission" date="2023-08" db="EMBL/GenBank/DDBJ databases">
        <authorList>
            <person name="Chen Y."/>
            <person name="Shah S."/>
            <person name="Dougan E. K."/>
            <person name="Thang M."/>
            <person name="Chan C."/>
        </authorList>
    </citation>
    <scope>NUCLEOTIDE SEQUENCE</scope>
</reference>
<protein>
    <submittedName>
        <fullName evidence="2">Uncharacterized protein</fullName>
    </submittedName>
</protein>
<dbReference type="AlphaFoldDB" id="A0AA36IYM1"/>
<dbReference type="EMBL" id="CAUJNA010003112">
    <property type="protein sequence ID" value="CAJ1395281.1"/>
    <property type="molecule type" value="Genomic_DNA"/>
</dbReference>
<accession>A0AA36IYM1</accession>